<comment type="caution">
    <text evidence="6">Lacks conserved residue(s) required for the propagation of feature annotation.</text>
</comment>
<keyword evidence="2 6" id="KW-1003">Cell membrane</keyword>
<feature type="transmembrane region" description="Helical" evidence="6">
    <location>
        <begin position="271"/>
        <end position="294"/>
    </location>
</feature>
<proteinExistence type="inferred from homology"/>
<evidence type="ECO:0000256" key="2">
    <source>
        <dbReference type="ARBA" id="ARBA00022475"/>
    </source>
</evidence>
<keyword evidence="4 6" id="KW-1133">Transmembrane helix</keyword>
<keyword evidence="6" id="KW-0675">Receptor</keyword>
<feature type="transmembrane region" description="Helical" evidence="6">
    <location>
        <begin position="170"/>
        <end position="190"/>
    </location>
</feature>
<dbReference type="Pfam" id="PF08395">
    <property type="entry name" value="7tm_7"/>
    <property type="match status" value="1"/>
</dbReference>
<dbReference type="InterPro" id="IPR013604">
    <property type="entry name" value="7TM_chemorcpt"/>
</dbReference>
<keyword evidence="3 6" id="KW-0812">Transmembrane</keyword>
<feature type="transmembrane region" description="Helical" evidence="6">
    <location>
        <begin position="60"/>
        <end position="83"/>
    </location>
</feature>
<keyword evidence="8" id="KW-1185">Reference proteome</keyword>
<evidence type="ECO:0000256" key="3">
    <source>
        <dbReference type="ARBA" id="ARBA00022692"/>
    </source>
</evidence>
<feature type="transmembrane region" description="Helical" evidence="6">
    <location>
        <begin position="95"/>
        <end position="113"/>
    </location>
</feature>
<dbReference type="Proteomes" id="UP001159042">
    <property type="component" value="Unassembled WGS sequence"/>
</dbReference>
<comment type="similarity">
    <text evidence="6">Belongs to the insect chemoreceptor superfamily. Gustatory receptor (GR) family.</text>
</comment>
<dbReference type="AlphaFoldDB" id="A0AAV8W7L8"/>
<comment type="function">
    <text evidence="6">Gustatory receptor which mediates acceptance or avoidance behavior, depending on its substrates.</text>
</comment>
<sequence length="405" mass="46374">MVVNFRKIAPAEKTAPSPGMCLCKCFNPGLTVCRLLGLFPATWTHENGSCLYKKSLLWTLYTFFVTSLYIIQICTSVDFIHLVEEKSLLLLLNNITEAIYGVYIVVLVYGLFCQPARRVVLRLQYAFIAVTIAAALLEISVLVWLDFSEDYNFDFHAKIFINRTMQSLSFVFYMLFFSIISVAIALLACFEKLTIKALKYVSVHPMKGIDETNNVRNFFGIIQYKLCTSEHYCTPKMNKLSSPELIEHLRILHEEISLCIYKINDCMNPQFLVHTGVELTVLIIHWYAVIAYLVYNFKSPFAKTLHVMNCSFVIQHTVGLFLFLKNAQHLKNMIEGLMIFLLEYSTRISTPAEHQQVRLFIEKVKHHRPFTASGVFTIDLGIAGPISANILTYVLVALQFEIPKE</sequence>
<evidence type="ECO:0000313" key="7">
    <source>
        <dbReference type="EMBL" id="KAJ8922408.1"/>
    </source>
</evidence>
<evidence type="ECO:0000256" key="1">
    <source>
        <dbReference type="ARBA" id="ARBA00004651"/>
    </source>
</evidence>
<dbReference type="GO" id="GO:0007165">
    <property type="term" value="P:signal transduction"/>
    <property type="evidence" value="ECO:0007669"/>
    <property type="project" value="UniProtKB-KW"/>
</dbReference>
<evidence type="ECO:0000256" key="5">
    <source>
        <dbReference type="ARBA" id="ARBA00023136"/>
    </source>
</evidence>
<feature type="transmembrane region" description="Helical" evidence="6">
    <location>
        <begin position="125"/>
        <end position="145"/>
    </location>
</feature>
<organism evidence="7 8">
    <name type="scientific">Exocentrus adspersus</name>
    <dbReference type="NCBI Taxonomy" id="1586481"/>
    <lineage>
        <taxon>Eukaryota</taxon>
        <taxon>Metazoa</taxon>
        <taxon>Ecdysozoa</taxon>
        <taxon>Arthropoda</taxon>
        <taxon>Hexapoda</taxon>
        <taxon>Insecta</taxon>
        <taxon>Pterygota</taxon>
        <taxon>Neoptera</taxon>
        <taxon>Endopterygota</taxon>
        <taxon>Coleoptera</taxon>
        <taxon>Polyphaga</taxon>
        <taxon>Cucujiformia</taxon>
        <taxon>Chrysomeloidea</taxon>
        <taxon>Cerambycidae</taxon>
        <taxon>Lamiinae</taxon>
        <taxon>Acanthocinini</taxon>
        <taxon>Exocentrus</taxon>
    </lineage>
</organism>
<dbReference type="GO" id="GO:0005886">
    <property type="term" value="C:plasma membrane"/>
    <property type="evidence" value="ECO:0007669"/>
    <property type="project" value="UniProtKB-SubCell"/>
</dbReference>
<protein>
    <recommendedName>
        <fullName evidence="6">Gustatory receptor</fullName>
    </recommendedName>
</protein>
<comment type="caution">
    <text evidence="7">The sequence shown here is derived from an EMBL/GenBank/DDBJ whole genome shotgun (WGS) entry which is preliminary data.</text>
</comment>
<accession>A0AAV8W7L8</accession>
<reference evidence="7 8" key="1">
    <citation type="journal article" date="2023" name="Insect Mol. Biol.">
        <title>Genome sequencing provides insights into the evolution of gene families encoding plant cell wall-degrading enzymes in longhorned beetles.</title>
        <authorList>
            <person name="Shin N.R."/>
            <person name="Okamura Y."/>
            <person name="Kirsch R."/>
            <person name="Pauchet Y."/>
        </authorList>
    </citation>
    <scope>NUCLEOTIDE SEQUENCE [LARGE SCALE GENOMIC DNA]</scope>
    <source>
        <strain evidence="7">EAD_L_NR</strain>
    </source>
</reference>
<dbReference type="GO" id="GO:0050909">
    <property type="term" value="P:sensory perception of taste"/>
    <property type="evidence" value="ECO:0007669"/>
    <property type="project" value="InterPro"/>
</dbReference>
<feature type="transmembrane region" description="Helical" evidence="6">
    <location>
        <begin position="306"/>
        <end position="324"/>
    </location>
</feature>
<keyword evidence="5 6" id="KW-0472">Membrane</keyword>
<evidence type="ECO:0000256" key="4">
    <source>
        <dbReference type="ARBA" id="ARBA00022989"/>
    </source>
</evidence>
<dbReference type="EMBL" id="JANEYG010000007">
    <property type="protein sequence ID" value="KAJ8922408.1"/>
    <property type="molecule type" value="Genomic_DNA"/>
</dbReference>
<evidence type="ECO:0000313" key="8">
    <source>
        <dbReference type="Proteomes" id="UP001159042"/>
    </source>
</evidence>
<gene>
    <name evidence="7" type="ORF">NQ315_004354</name>
</gene>
<evidence type="ECO:0000256" key="6">
    <source>
        <dbReference type="RuleBase" id="RU363108"/>
    </source>
</evidence>
<keyword evidence="6" id="KW-0807">Transducer</keyword>
<name>A0AAV8W7L8_9CUCU</name>
<comment type="subcellular location">
    <subcellularLocation>
        <location evidence="1 6">Cell membrane</location>
        <topology evidence="1 6">Multi-pass membrane protein</topology>
    </subcellularLocation>
</comment>